<evidence type="ECO:0000259" key="6">
    <source>
        <dbReference type="PROSITE" id="PS51900"/>
    </source>
</evidence>
<evidence type="ECO:0000256" key="3">
    <source>
        <dbReference type="ARBA" id="ARBA00023172"/>
    </source>
</evidence>
<reference evidence="7 8" key="1">
    <citation type="journal article" date="2012" name="J. Bacteriol.">
        <title>Genome sequence of the soybean symbiont Sinorhizobium fredii HH103.</title>
        <authorList>
            <person name="Weidner S."/>
            <person name="Becker A."/>
            <person name="Bonilla I."/>
            <person name="Jaenicke S."/>
            <person name="Lloret J."/>
            <person name="Margaret I."/>
            <person name="Puhler A."/>
            <person name="Ruiz-Sainz J.E."/>
            <person name="Schneiker-Bekel S."/>
            <person name="Szczepanowski R."/>
            <person name="Vinardell J.M."/>
            <person name="Zehner S."/>
            <person name="Gottfert M."/>
        </authorList>
    </citation>
    <scope>NUCLEOTIDE SEQUENCE [LARGE SCALE GENOMIC DNA]</scope>
    <source>
        <strain evidence="7 8">HH103</strain>
    </source>
</reference>
<dbReference type="InterPro" id="IPR044068">
    <property type="entry name" value="CB"/>
</dbReference>
<dbReference type="AlphaFoldDB" id="G9AAX0"/>
<gene>
    <name evidence="7" type="primary">xerd1</name>
    <name evidence="7" type="ordered locus">SFHH103_00246</name>
</gene>
<evidence type="ECO:0000256" key="1">
    <source>
        <dbReference type="ARBA" id="ARBA00022908"/>
    </source>
</evidence>
<dbReference type="STRING" id="1117943.SFHH103_00246"/>
<evidence type="ECO:0000313" key="8">
    <source>
        <dbReference type="Proteomes" id="UP000007735"/>
    </source>
</evidence>
<dbReference type="PROSITE" id="PS51900">
    <property type="entry name" value="CB"/>
    <property type="match status" value="1"/>
</dbReference>
<dbReference type="SUPFAM" id="SSF56349">
    <property type="entry name" value="DNA breaking-rejoining enzymes"/>
    <property type="match status" value="1"/>
</dbReference>
<dbReference type="Pfam" id="PF00589">
    <property type="entry name" value="Phage_integrase"/>
    <property type="match status" value="1"/>
</dbReference>
<dbReference type="GO" id="GO:0015074">
    <property type="term" value="P:DNA integration"/>
    <property type="evidence" value="ECO:0007669"/>
    <property type="project" value="UniProtKB-KW"/>
</dbReference>
<feature type="domain" description="Core-binding (CB)" evidence="6">
    <location>
        <begin position="48"/>
        <end position="122"/>
    </location>
</feature>
<dbReference type="GO" id="GO:0003677">
    <property type="term" value="F:DNA binding"/>
    <property type="evidence" value="ECO:0007669"/>
    <property type="project" value="UniProtKB-UniRule"/>
</dbReference>
<dbReference type="InterPro" id="IPR013762">
    <property type="entry name" value="Integrase-like_cat_sf"/>
</dbReference>
<sequence length="345" mass="37289">MRYVLMSSKLLTSDNLLLSRPKNGSTDTAFESSMGNASVTAGGEVNFTNLPHGVAAYVANSLSENSRRAYAADLSHFGAWGGEVPANDITVARYLADHADTLTVSTLARRLASLSKVHMAKGLPNPTNAELVKATMRGIKRQHGTARAEAKPLLRDDLFMLLEKTPDNLRGARDRALLLVGFAGGFRRSELVALNFEDVDYVKQGVVLALRKSKTDQTGAGRKIAIPFGRSRWCPVYALDKWLNQSGIAAGPLFRPVNKHGCCLDRRLSGEAVSLIIKEHLSTAGIDPTLYSGHSLRSGFATSAAMAGVSTWKIRQQTGHASDAMLSRYVRDGELFVNNAASFLV</sequence>
<dbReference type="eggNOG" id="COG0582">
    <property type="taxonomic scope" value="Bacteria"/>
</dbReference>
<dbReference type="KEGG" id="sfh:SFHH103_00246"/>
<keyword evidence="3" id="KW-0233">DNA recombination</keyword>
<dbReference type="HOGENOM" id="CLU_047407_4_1_5"/>
<dbReference type="InterPro" id="IPR052925">
    <property type="entry name" value="Phage_Integrase-like_Recomb"/>
</dbReference>
<proteinExistence type="predicted"/>
<keyword evidence="1" id="KW-0229">DNA integration</keyword>
<accession>G9AAX0</accession>
<dbReference type="Gene3D" id="1.10.443.10">
    <property type="entry name" value="Intergrase catalytic core"/>
    <property type="match status" value="1"/>
</dbReference>
<dbReference type="PROSITE" id="PS51898">
    <property type="entry name" value="TYR_RECOMBINASE"/>
    <property type="match status" value="1"/>
</dbReference>
<feature type="domain" description="Tyr recombinase" evidence="5">
    <location>
        <begin position="148"/>
        <end position="342"/>
    </location>
</feature>
<dbReference type="InterPro" id="IPR010998">
    <property type="entry name" value="Integrase_recombinase_N"/>
</dbReference>
<dbReference type="Gene3D" id="1.10.150.130">
    <property type="match status" value="1"/>
</dbReference>
<dbReference type="SUPFAM" id="SSF47823">
    <property type="entry name" value="lambda integrase-like, N-terminal domain"/>
    <property type="match status" value="1"/>
</dbReference>
<dbReference type="Proteomes" id="UP000007735">
    <property type="component" value="Chromosome"/>
</dbReference>
<dbReference type="PANTHER" id="PTHR34605">
    <property type="entry name" value="PHAGE_INTEGRASE DOMAIN-CONTAINING PROTEIN"/>
    <property type="match status" value="1"/>
</dbReference>
<organism evidence="7 8">
    <name type="scientific">Sinorhizobium fredii (strain HH103)</name>
    <dbReference type="NCBI Taxonomy" id="1117943"/>
    <lineage>
        <taxon>Bacteria</taxon>
        <taxon>Pseudomonadati</taxon>
        <taxon>Pseudomonadota</taxon>
        <taxon>Alphaproteobacteria</taxon>
        <taxon>Hyphomicrobiales</taxon>
        <taxon>Rhizobiaceae</taxon>
        <taxon>Sinorhizobium/Ensifer group</taxon>
        <taxon>Sinorhizobium</taxon>
    </lineage>
</organism>
<evidence type="ECO:0000313" key="7">
    <source>
        <dbReference type="EMBL" id="CCE94750.1"/>
    </source>
</evidence>
<dbReference type="EMBL" id="HE616890">
    <property type="protein sequence ID" value="CCE94750.1"/>
    <property type="molecule type" value="Genomic_DNA"/>
</dbReference>
<evidence type="ECO:0000259" key="5">
    <source>
        <dbReference type="PROSITE" id="PS51898"/>
    </source>
</evidence>
<dbReference type="GO" id="GO:0006310">
    <property type="term" value="P:DNA recombination"/>
    <property type="evidence" value="ECO:0007669"/>
    <property type="project" value="UniProtKB-KW"/>
</dbReference>
<keyword evidence="2 4" id="KW-0238">DNA-binding</keyword>
<evidence type="ECO:0000256" key="4">
    <source>
        <dbReference type="PROSITE-ProRule" id="PRU01248"/>
    </source>
</evidence>
<dbReference type="InterPro" id="IPR002104">
    <property type="entry name" value="Integrase_catalytic"/>
</dbReference>
<dbReference type="PANTHER" id="PTHR34605:SF4">
    <property type="entry name" value="DNA ADENINE METHYLTRANSFERASE"/>
    <property type="match status" value="1"/>
</dbReference>
<dbReference type="CDD" id="cd00799">
    <property type="entry name" value="INT_Cre_C"/>
    <property type="match status" value="1"/>
</dbReference>
<name>G9AAX0_SINF1</name>
<protein>
    <submittedName>
        <fullName evidence="7">Integrase family protein</fullName>
    </submittedName>
</protein>
<evidence type="ECO:0000256" key="2">
    <source>
        <dbReference type="ARBA" id="ARBA00023125"/>
    </source>
</evidence>
<dbReference type="InterPro" id="IPR011010">
    <property type="entry name" value="DNA_brk_join_enz"/>
</dbReference>